<evidence type="ECO:0000256" key="10">
    <source>
        <dbReference type="ARBA" id="ARBA00022884"/>
    </source>
</evidence>
<keyword evidence="9 17" id="KW-0479">Metal-binding</keyword>
<gene>
    <name evidence="20" type="ORF">DEALK_14230</name>
</gene>
<dbReference type="EC" id="2.3.1.311" evidence="15"/>
<dbReference type="PROSITE" id="PS51918">
    <property type="entry name" value="RADICAL_SAM"/>
    <property type="match status" value="1"/>
</dbReference>
<evidence type="ECO:0000256" key="12">
    <source>
        <dbReference type="ARBA" id="ARBA00023014"/>
    </source>
</evidence>
<keyword evidence="8" id="KW-0819">tRNA processing</keyword>
<dbReference type="InterPro" id="IPR016181">
    <property type="entry name" value="Acyl_CoA_acyltransferase"/>
</dbReference>
<evidence type="ECO:0000256" key="4">
    <source>
        <dbReference type="ARBA" id="ARBA00022485"/>
    </source>
</evidence>
<evidence type="ECO:0000256" key="8">
    <source>
        <dbReference type="ARBA" id="ARBA00022694"/>
    </source>
</evidence>
<organism evidence="20 21">
    <name type="scientific">Dehalogenimonas alkenigignens</name>
    <dbReference type="NCBI Taxonomy" id="1217799"/>
    <lineage>
        <taxon>Bacteria</taxon>
        <taxon>Bacillati</taxon>
        <taxon>Chloroflexota</taxon>
        <taxon>Dehalococcoidia</taxon>
        <taxon>Dehalococcoidales</taxon>
        <taxon>Dehalococcoidaceae</taxon>
        <taxon>Dehalogenimonas</taxon>
    </lineage>
</organism>
<dbReference type="InterPro" id="IPR039661">
    <property type="entry name" value="ELP3"/>
</dbReference>
<comment type="similarity">
    <text evidence="2">Belongs to the ELP3 family.</text>
</comment>
<dbReference type="Gene3D" id="3.40.630.30">
    <property type="match status" value="1"/>
</dbReference>
<dbReference type="GO" id="GO:0046872">
    <property type="term" value="F:metal ion binding"/>
    <property type="evidence" value="ECO:0007669"/>
    <property type="project" value="UniProtKB-KW"/>
</dbReference>
<evidence type="ECO:0000256" key="7">
    <source>
        <dbReference type="ARBA" id="ARBA00022691"/>
    </source>
</evidence>
<evidence type="ECO:0000256" key="3">
    <source>
        <dbReference type="ARBA" id="ARBA00020266"/>
    </source>
</evidence>
<feature type="binding site" evidence="17">
    <location>
        <position position="30"/>
    </location>
    <ligand>
        <name>[4Fe-4S] cluster</name>
        <dbReference type="ChEBI" id="CHEBI:49883"/>
        <note>4Fe-4S-S-AdoMet</note>
    </ligand>
</feature>
<dbReference type="PANTHER" id="PTHR11135:SF0">
    <property type="entry name" value="ELONGATOR COMPLEX PROTEIN 3"/>
    <property type="match status" value="1"/>
</dbReference>
<evidence type="ECO:0000313" key="20">
    <source>
        <dbReference type="EMBL" id="KTB48577.1"/>
    </source>
</evidence>
<dbReference type="SFLD" id="SFLDG01086">
    <property type="entry name" value="elongater_protein-like"/>
    <property type="match status" value="1"/>
</dbReference>
<evidence type="ECO:0000256" key="13">
    <source>
        <dbReference type="ARBA" id="ARBA00023315"/>
    </source>
</evidence>
<dbReference type="OrthoDB" id="9815044at2"/>
<evidence type="ECO:0000256" key="15">
    <source>
        <dbReference type="ARBA" id="ARBA00044771"/>
    </source>
</evidence>
<keyword evidence="10" id="KW-0694">RNA-binding</keyword>
<dbReference type="GO" id="GO:0002926">
    <property type="term" value="P:tRNA wobble base 5-methoxycarbonylmethyl-2-thiouridinylation"/>
    <property type="evidence" value="ECO:0007669"/>
    <property type="project" value="TreeGrafter"/>
</dbReference>
<dbReference type="SMART" id="SM00729">
    <property type="entry name" value="Elp3"/>
    <property type="match status" value="1"/>
</dbReference>
<dbReference type="NCBIfam" id="TIGR01211">
    <property type="entry name" value="ELP3"/>
    <property type="match status" value="1"/>
</dbReference>
<evidence type="ECO:0000256" key="16">
    <source>
        <dbReference type="ARBA" id="ARBA00047372"/>
    </source>
</evidence>
<proteinExistence type="inferred from homology"/>
<dbReference type="AlphaFoldDB" id="A0A0W0GJ58"/>
<evidence type="ECO:0000256" key="6">
    <source>
        <dbReference type="ARBA" id="ARBA00022679"/>
    </source>
</evidence>
<feature type="domain" description="N-acetyltransferase" evidence="18">
    <location>
        <begin position="313"/>
        <end position="460"/>
    </location>
</feature>
<dbReference type="InterPro" id="IPR058240">
    <property type="entry name" value="rSAM_sf"/>
</dbReference>
<dbReference type="GO" id="GO:0106261">
    <property type="term" value="F:tRNA uridine(34) acetyltransferase activity"/>
    <property type="evidence" value="ECO:0007669"/>
    <property type="project" value="UniProtKB-EC"/>
</dbReference>
<dbReference type="CDD" id="cd01335">
    <property type="entry name" value="Radical_SAM"/>
    <property type="match status" value="1"/>
</dbReference>
<keyword evidence="13 20" id="KW-0012">Acyltransferase</keyword>
<keyword evidence="7" id="KW-0949">S-adenosyl-L-methionine</keyword>
<keyword evidence="21" id="KW-1185">Reference proteome</keyword>
<dbReference type="InterPro" id="IPR013785">
    <property type="entry name" value="Aldolase_TIM"/>
</dbReference>
<evidence type="ECO:0000256" key="11">
    <source>
        <dbReference type="ARBA" id="ARBA00023004"/>
    </source>
</evidence>
<dbReference type="PATRIC" id="fig|1217799.6.peg.1471"/>
<evidence type="ECO:0000256" key="17">
    <source>
        <dbReference type="PIRSR" id="PIRSR005669-1"/>
    </source>
</evidence>
<name>A0A0W0GJ58_9CHLR</name>
<keyword evidence="5" id="KW-0820">tRNA-binding</keyword>
<dbReference type="Pfam" id="PF16199">
    <property type="entry name" value="Radical_SAM_C"/>
    <property type="match status" value="1"/>
</dbReference>
<dbReference type="EMBL" id="LFDV01000002">
    <property type="protein sequence ID" value="KTB48577.1"/>
    <property type="molecule type" value="Genomic_DNA"/>
</dbReference>
<dbReference type="SUPFAM" id="SSF102114">
    <property type="entry name" value="Radical SAM enzymes"/>
    <property type="match status" value="1"/>
</dbReference>
<feature type="binding site" evidence="17">
    <location>
        <position position="23"/>
    </location>
    <ligand>
        <name>[4Fe-4S] cluster</name>
        <dbReference type="ChEBI" id="CHEBI:49883"/>
        <note>4Fe-4S-S-AdoMet</note>
    </ligand>
</feature>
<dbReference type="SUPFAM" id="SSF55729">
    <property type="entry name" value="Acyl-CoA N-acyltransferases (Nat)"/>
    <property type="match status" value="1"/>
</dbReference>
<dbReference type="PROSITE" id="PS51186">
    <property type="entry name" value="GNAT"/>
    <property type="match status" value="1"/>
</dbReference>
<keyword evidence="4" id="KW-0004">4Fe-4S</keyword>
<dbReference type="SFLD" id="SFLDS00029">
    <property type="entry name" value="Radical_SAM"/>
    <property type="match status" value="1"/>
</dbReference>
<reference evidence="20 21" key="1">
    <citation type="submission" date="2015-06" db="EMBL/GenBank/DDBJ databases">
        <title>Genome sequence of the organohalide-respiring Dehalogenimonas alkenigignens type strain (IP3-3T).</title>
        <authorList>
            <person name="Key T.A."/>
            <person name="Richmond D.P."/>
            <person name="Bowman K.S."/>
            <person name="Cho Y.-J."/>
            <person name="Chun J."/>
            <person name="da Costa M.S."/>
            <person name="Rainey F.A."/>
            <person name="Moe W.M."/>
        </authorList>
    </citation>
    <scope>NUCLEOTIDE SEQUENCE [LARGE SCALE GENOMIC DNA]</scope>
    <source>
        <strain evidence="20 21">IP3-3</strain>
    </source>
</reference>
<comment type="catalytic activity">
    <reaction evidence="16">
        <text>uridine(34) in tRNA + acetyl-CoA + S-adenosyl-L-methionine + H2O = 5-(carboxymethyl)uridine(34) in tRNA + 5'-deoxyadenosine + L-methionine + CoA + 2 H(+)</text>
        <dbReference type="Rhea" id="RHEA:61020"/>
        <dbReference type="Rhea" id="RHEA-COMP:10407"/>
        <dbReference type="Rhea" id="RHEA-COMP:11727"/>
        <dbReference type="ChEBI" id="CHEBI:15377"/>
        <dbReference type="ChEBI" id="CHEBI:15378"/>
        <dbReference type="ChEBI" id="CHEBI:17319"/>
        <dbReference type="ChEBI" id="CHEBI:57287"/>
        <dbReference type="ChEBI" id="CHEBI:57288"/>
        <dbReference type="ChEBI" id="CHEBI:57844"/>
        <dbReference type="ChEBI" id="CHEBI:59789"/>
        <dbReference type="ChEBI" id="CHEBI:65315"/>
        <dbReference type="ChEBI" id="CHEBI:74882"/>
        <dbReference type="EC" id="2.3.1.311"/>
    </reaction>
    <physiologicalReaction direction="left-to-right" evidence="16">
        <dbReference type="Rhea" id="RHEA:61021"/>
    </physiologicalReaction>
</comment>
<evidence type="ECO:0000256" key="14">
    <source>
        <dbReference type="ARBA" id="ARBA00030769"/>
    </source>
</evidence>
<evidence type="ECO:0000256" key="1">
    <source>
        <dbReference type="ARBA" id="ARBA00005043"/>
    </source>
</evidence>
<keyword evidence="12 17" id="KW-0411">Iron-sulfur</keyword>
<dbReference type="STRING" id="1217799.DEALK_14230"/>
<dbReference type="GO" id="GO:0005737">
    <property type="term" value="C:cytoplasm"/>
    <property type="evidence" value="ECO:0007669"/>
    <property type="project" value="TreeGrafter"/>
</dbReference>
<dbReference type="Pfam" id="PF04055">
    <property type="entry name" value="Radical_SAM"/>
    <property type="match status" value="1"/>
</dbReference>
<dbReference type="RefSeq" id="WP_058439540.1">
    <property type="nucleotide sequence ID" value="NZ_KQ758903.1"/>
</dbReference>
<dbReference type="InterPro" id="IPR007197">
    <property type="entry name" value="rSAM"/>
</dbReference>
<dbReference type="Proteomes" id="UP000053947">
    <property type="component" value="Unassembled WGS sequence"/>
</dbReference>
<protein>
    <recommendedName>
        <fullName evidence="3">Elongator complex protein 3</fullName>
        <ecNumber evidence="15">2.3.1.311</ecNumber>
    </recommendedName>
    <alternativeName>
        <fullName evidence="14">tRNA uridine(34) acetyltransferase</fullName>
    </alternativeName>
</protein>
<dbReference type="GO" id="GO:0051539">
    <property type="term" value="F:4 iron, 4 sulfur cluster binding"/>
    <property type="evidence" value="ECO:0007669"/>
    <property type="project" value="UniProtKB-KW"/>
</dbReference>
<evidence type="ECO:0000256" key="2">
    <source>
        <dbReference type="ARBA" id="ARBA00005494"/>
    </source>
</evidence>
<dbReference type="InterPro" id="IPR032432">
    <property type="entry name" value="Radical_SAM_C"/>
</dbReference>
<sequence length="460" mass="51450">MKKLTRTISGVTPVAVMSRPAPCPGRCIYCPDFENTPRSYTPHSPAVIRAAASGYDAVAQTATRLRILADMGHPTDKIELIIMGGTFLSTPLDYQDSFIKGCFDALNNTKSETLEEAQHCNETAFHRAVGLCIETRPDVCDVGEIARMIGWGVTRVELGVQTLDEEVFRIVNRGHSTVDVVKATARLRQAGLKVHYHWMPGLPGSKPENDLALTRELFENPDFRPDGLKIYPTMVVENTELQRWHAEGRYEPYPDEVMTGLIAEMKKLVPPYVRISRVLRDIPAEYITGGLKNSMRDTVQQRLEEQGTSCRCIRCRELGHRQRLVVKAGLPSLRRLDYEASGGQEVFLSFEDDSDTLYGLLRLRVQQGAPAMLAGGDGVFPLIRELHVYGPELSLGKRDTASAQHRGYGRELVREAEKIARDEFGASSLAVLSGVGARRYYHDLGYILDSSYMVKRFNPY</sequence>
<evidence type="ECO:0000256" key="5">
    <source>
        <dbReference type="ARBA" id="ARBA00022555"/>
    </source>
</evidence>
<dbReference type="Gene3D" id="3.20.20.70">
    <property type="entry name" value="Aldolase class I"/>
    <property type="match status" value="1"/>
</dbReference>
<dbReference type="SFLD" id="SFLDF00344">
    <property type="entry name" value="ELP3-like"/>
    <property type="match status" value="1"/>
</dbReference>
<dbReference type="InterPro" id="IPR000182">
    <property type="entry name" value="GNAT_dom"/>
</dbReference>
<feature type="domain" description="Radical SAM core" evidence="19">
    <location>
        <begin position="6"/>
        <end position="271"/>
    </location>
</feature>
<comment type="cofactor">
    <cofactor evidence="17">
        <name>[4Fe-4S] cluster</name>
        <dbReference type="ChEBI" id="CHEBI:49883"/>
    </cofactor>
    <text evidence="17">Binds 1 [4Fe-4S] cluster. The cluster is coordinated with 3 cysteines and an exchangeable S-adenosyl-L-methionine.</text>
</comment>
<evidence type="ECO:0000259" key="18">
    <source>
        <dbReference type="PROSITE" id="PS51186"/>
    </source>
</evidence>
<comment type="caution">
    <text evidence="20">The sequence shown here is derived from an EMBL/GenBank/DDBJ whole genome shotgun (WGS) entry which is preliminary data.</text>
</comment>
<dbReference type="InterPro" id="IPR034687">
    <property type="entry name" value="ELP3-like"/>
</dbReference>
<accession>A0A0W0GJ58</accession>
<evidence type="ECO:0000313" key="21">
    <source>
        <dbReference type="Proteomes" id="UP000053947"/>
    </source>
</evidence>
<dbReference type="InterPro" id="IPR006638">
    <property type="entry name" value="Elp3/MiaA/NifB-like_rSAM"/>
</dbReference>
<dbReference type="PANTHER" id="PTHR11135">
    <property type="entry name" value="HISTONE ACETYLTRANSFERASE-RELATED"/>
    <property type="match status" value="1"/>
</dbReference>
<dbReference type="PIRSF" id="PIRSF005669">
    <property type="entry name" value="Hist_AcTrfase_ELP3"/>
    <property type="match status" value="1"/>
</dbReference>
<comment type="pathway">
    <text evidence="1">tRNA modification; 5-methoxycarbonylmethyl-2-thiouridine-tRNA biosynthesis.</text>
</comment>
<evidence type="ECO:0000256" key="9">
    <source>
        <dbReference type="ARBA" id="ARBA00022723"/>
    </source>
</evidence>
<feature type="binding site" evidence="17">
    <location>
        <position position="27"/>
    </location>
    <ligand>
        <name>[4Fe-4S] cluster</name>
        <dbReference type="ChEBI" id="CHEBI:49883"/>
        <note>4Fe-4S-S-AdoMet</note>
    </ligand>
</feature>
<keyword evidence="6 20" id="KW-0808">Transferase</keyword>
<keyword evidence="11 17" id="KW-0408">Iron</keyword>
<dbReference type="GO" id="GO:0000049">
    <property type="term" value="F:tRNA binding"/>
    <property type="evidence" value="ECO:0007669"/>
    <property type="project" value="UniProtKB-KW"/>
</dbReference>
<evidence type="ECO:0000259" key="19">
    <source>
        <dbReference type="PROSITE" id="PS51918"/>
    </source>
</evidence>
<dbReference type="Pfam" id="PF00583">
    <property type="entry name" value="Acetyltransf_1"/>
    <property type="match status" value="1"/>
</dbReference>